<name>A0A927CVF0_9BACI</name>
<accession>A0A927CVF0</accession>
<dbReference type="PANTHER" id="PTHR12526">
    <property type="entry name" value="GLYCOSYLTRANSFERASE"/>
    <property type="match status" value="1"/>
</dbReference>
<comment type="caution">
    <text evidence="1">The sequence shown here is derived from an EMBL/GenBank/DDBJ whole genome shotgun (WGS) entry which is preliminary data.</text>
</comment>
<dbReference type="Proteomes" id="UP000602076">
    <property type="component" value="Unassembled WGS sequence"/>
</dbReference>
<dbReference type="PANTHER" id="PTHR12526:SF630">
    <property type="entry name" value="GLYCOSYLTRANSFERASE"/>
    <property type="match status" value="1"/>
</dbReference>
<keyword evidence="2" id="KW-1185">Reference proteome</keyword>
<dbReference type="EMBL" id="JACXSI010000019">
    <property type="protein sequence ID" value="MBD3108527.1"/>
    <property type="molecule type" value="Genomic_DNA"/>
</dbReference>
<sequence length="383" mass="44107">MSNNKIMVAISAGDWEGVQHRPHHFMKRAAKSGRKVIYMEPPVTLIAPLKNRALLKSWGRWKQGVRKMAENLYVISPPPILPFGNKYRFINKINQKLIARSLRKALRSFNGELELYSFLPSAVDLLDDINFKNIYYDCVDDHASFTGFINKETMESMERELMEKADVCFATASQLLEDRKSWSSEFHLIPNGAEFEHFSRVQTEKLPIPTDILNIHHPIVGFVGGISDWINLKLIEEAAKELPDYSFVMIGPVDTDIEGLKKLKNVYFLGAKSYNELPNYIQCFDMCLIPFKINKLTKSVNPIKMYEYFSSGKPVIATPMQEVVLFKDIVEIVEDKEQMVQAITNIAENKDKYYSNEAINERQKIGEANSWDSRWEKAVSFMK</sequence>
<dbReference type="AlphaFoldDB" id="A0A927CVF0"/>
<protein>
    <submittedName>
        <fullName evidence="1">Glycosyltransferase</fullName>
    </submittedName>
</protein>
<dbReference type="Pfam" id="PF13692">
    <property type="entry name" value="Glyco_trans_1_4"/>
    <property type="match status" value="1"/>
</dbReference>
<dbReference type="Gene3D" id="3.40.50.2000">
    <property type="entry name" value="Glycogen Phosphorylase B"/>
    <property type="match status" value="1"/>
</dbReference>
<dbReference type="Gene3D" id="3.40.50.11010">
    <property type="match status" value="1"/>
</dbReference>
<dbReference type="RefSeq" id="WP_190998069.1">
    <property type="nucleotide sequence ID" value="NZ_JACXSI010000019.1"/>
</dbReference>
<gene>
    <name evidence="1" type="ORF">IEO70_09115</name>
</gene>
<organism evidence="1 2">
    <name type="scientific">Peribacillus faecalis</name>
    <dbReference type="NCBI Taxonomy" id="2772559"/>
    <lineage>
        <taxon>Bacteria</taxon>
        <taxon>Bacillati</taxon>
        <taxon>Bacillota</taxon>
        <taxon>Bacilli</taxon>
        <taxon>Bacillales</taxon>
        <taxon>Bacillaceae</taxon>
        <taxon>Peribacillus</taxon>
    </lineage>
</organism>
<proteinExistence type="predicted"/>
<evidence type="ECO:0000313" key="1">
    <source>
        <dbReference type="EMBL" id="MBD3108527.1"/>
    </source>
</evidence>
<reference evidence="1" key="1">
    <citation type="submission" date="2020-09" db="EMBL/GenBank/DDBJ databases">
        <title>Bacillus faecalis sp. nov., a moderately halophilic bacterium isolated from cow faeces.</title>
        <authorList>
            <person name="Jiang L."/>
            <person name="Lee J."/>
        </authorList>
    </citation>
    <scope>NUCLEOTIDE SEQUENCE</scope>
    <source>
        <strain evidence="1">AGMB 02131</strain>
    </source>
</reference>
<dbReference type="SUPFAM" id="SSF53756">
    <property type="entry name" value="UDP-Glycosyltransferase/glycogen phosphorylase"/>
    <property type="match status" value="1"/>
</dbReference>
<evidence type="ECO:0000313" key="2">
    <source>
        <dbReference type="Proteomes" id="UP000602076"/>
    </source>
</evidence>